<dbReference type="InterPro" id="IPR018357">
    <property type="entry name" value="Hexapep_transf_CS"/>
</dbReference>
<dbReference type="PANTHER" id="PTHR43300">
    <property type="entry name" value="ACETYLTRANSFERASE"/>
    <property type="match status" value="1"/>
</dbReference>
<dbReference type="SUPFAM" id="SSF51161">
    <property type="entry name" value="Trimeric LpxA-like enzymes"/>
    <property type="match status" value="1"/>
</dbReference>
<dbReference type="Pfam" id="PF00132">
    <property type="entry name" value="Hexapep"/>
    <property type="match status" value="1"/>
</dbReference>
<evidence type="ECO:0000256" key="1">
    <source>
        <dbReference type="ARBA" id="ARBA00022679"/>
    </source>
</evidence>
<accession>A0A1I6DDD7</accession>
<dbReference type="PANTHER" id="PTHR43300:SF11">
    <property type="entry name" value="ACETYLTRANSFERASE RV3034C-RELATED"/>
    <property type="match status" value="1"/>
</dbReference>
<sequence length="171" mass="19156">MRRIKRFPVSGGNSLHGWYRRVGFFRVVYNFLLIVLARYLPSLRVKNFLYRMVGIRVERGVSVGLMAMMDVFYPQYISIGENSVIGYNVTLLAHEFLVHEYRLGPVEIGKDVMIGANSTVLPGVRIGDGAVVGAGSLVNRDVPPGALVCGVPARVKSKNSEYRIQELRNER</sequence>
<evidence type="ECO:0000256" key="3">
    <source>
        <dbReference type="SAM" id="Phobius"/>
    </source>
</evidence>
<keyword evidence="1 4" id="KW-0808">Transferase</keyword>
<dbReference type="Gene3D" id="2.160.10.10">
    <property type="entry name" value="Hexapeptide repeat proteins"/>
    <property type="match status" value="1"/>
</dbReference>
<dbReference type="STRING" id="39060.SAMN05660706_10923"/>
<dbReference type="InterPro" id="IPR011004">
    <property type="entry name" value="Trimer_LpxA-like_sf"/>
</dbReference>
<dbReference type="RefSeq" id="WP_092482730.1">
    <property type="nucleotide sequence ID" value="NZ_FOYM01000009.1"/>
</dbReference>
<evidence type="ECO:0000313" key="4">
    <source>
        <dbReference type="EMBL" id="SFR03407.1"/>
    </source>
</evidence>
<name>A0A1I6DDD7_9FIRM</name>
<dbReference type="EMBL" id="FOYM01000009">
    <property type="protein sequence ID" value="SFR03407.1"/>
    <property type="molecule type" value="Genomic_DNA"/>
</dbReference>
<proteinExistence type="predicted"/>
<organism evidence="4 5">
    <name type="scientific">Desulfoscipio geothermicus DSM 3669</name>
    <dbReference type="NCBI Taxonomy" id="1121426"/>
    <lineage>
        <taxon>Bacteria</taxon>
        <taxon>Bacillati</taxon>
        <taxon>Bacillota</taxon>
        <taxon>Clostridia</taxon>
        <taxon>Eubacteriales</taxon>
        <taxon>Desulfallaceae</taxon>
        <taxon>Desulfoscipio</taxon>
    </lineage>
</organism>
<dbReference type="Proteomes" id="UP000199584">
    <property type="component" value="Unassembled WGS sequence"/>
</dbReference>
<reference evidence="5" key="1">
    <citation type="submission" date="2016-10" db="EMBL/GenBank/DDBJ databases">
        <authorList>
            <person name="Varghese N."/>
            <person name="Submissions S."/>
        </authorList>
    </citation>
    <scope>NUCLEOTIDE SEQUENCE [LARGE SCALE GENOMIC DNA]</scope>
    <source>
        <strain evidence="5">DSM 3669</strain>
    </source>
</reference>
<dbReference type="InterPro" id="IPR001451">
    <property type="entry name" value="Hexapep"/>
</dbReference>
<keyword evidence="3" id="KW-0812">Transmembrane</keyword>
<keyword evidence="5" id="KW-1185">Reference proteome</keyword>
<dbReference type="InterPro" id="IPR050179">
    <property type="entry name" value="Trans_hexapeptide_repeat"/>
</dbReference>
<protein>
    <submittedName>
        <fullName evidence="4">Hexapeptide repeat of succinyl-transferase</fullName>
    </submittedName>
</protein>
<dbReference type="CDD" id="cd04647">
    <property type="entry name" value="LbH_MAT_like"/>
    <property type="match status" value="1"/>
</dbReference>
<feature type="transmembrane region" description="Helical" evidence="3">
    <location>
        <begin position="23"/>
        <end position="41"/>
    </location>
</feature>
<gene>
    <name evidence="4" type="ORF">SAMN05660706_10923</name>
</gene>
<keyword evidence="3" id="KW-1133">Transmembrane helix</keyword>
<keyword evidence="3" id="KW-0472">Membrane</keyword>
<dbReference type="AlphaFoldDB" id="A0A1I6DDD7"/>
<keyword evidence="2" id="KW-0677">Repeat</keyword>
<evidence type="ECO:0000313" key="5">
    <source>
        <dbReference type="Proteomes" id="UP000199584"/>
    </source>
</evidence>
<evidence type="ECO:0000256" key="2">
    <source>
        <dbReference type="ARBA" id="ARBA00022737"/>
    </source>
</evidence>
<dbReference type="GO" id="GO:0016740">
    <property type="term" value="F:transferase activity"/>
    <property type="evidence" value="ECO:0007669"/>
    <property type="project" value="UniProtKB-KW"/>
</dbReference>
<dbReference type="PROSITE" id="PS00101">
    <property type="entry name" value="HEXAPEP_TRANSFERASES"/>
    <property type="match status" value="1"/>
</dbReference>
<dbReference type="OrthoDB" id="9801697at2"/>